<dbReference type="NCBIfam" id="TIGR04176">
    <property type="entry name" value="MarR_EPS"/>
    <property type="match status" value="1"/>
</dbReference>
<evidence type="ECO:0000313" key="2">
    <source>
        <dbReference type="Proteomes" id="UP000265509"/>
    </source>
</evidence>
<protein>
    <submittedName>
        <fullName evidence="1">MarR family EPS-associated transcriptional regulator</fullName>
    </submittedName>
</protein>
<dbReference type="InterPro" id="IPR036390">
    <property type="entry name" value="WH_DNA-bd_sf"/>
</dbReference>
<organism evidence="1 2">
    <name type="scientific">Seongchinamella sediminis</name>
    <dbReference type="NCBI Taxonomy" id="2283635"/>
    <lineage>
        <taxon>Bacteria</taxon>
        <taxon>Pseudomonadati</taxon>
        <taxon>Pseudomonadota</taxon>
        <taxon>Gammaproteobacteria</taxon>
        <taxon>Cellvibrionales</taxon>
        <taxon>Halieaceae</taxon>
        <taxon>Seongchinamella</taxon>
    </lineage>
</organism>
<comment type="caution">
    <text evidence="1">The sequence shown here is derived from an EMBL/GenBank/DDBJ whole genome shotgun (WGS) entry which is preliminary data.</text>
</comment>
<dbReference type="EMBL" id="QRAN01000015">
    <property type="protein sequence ID" value="RLQ21186.1"/>
    <property type="molecule type" value="Genomic_DNA"/>
</dbReference>
<evidence type="ECO:0000313" key="1">
    <source>
        <dbReference type="EMBL" id="RLQ21186.1"/>
    </source>
</evidence>
<proteinExistence type="predicted"/>
<dbReference type="InterPro" id="IPR026433">
    <property type="entry name" value="MarR_EPS"/>
</dbReference>
<gene>
    <name evidence="1" type="ORF">DWB85_13985</name>
</gene>
<dbReference type="InterPro" id="IPR011991">
    <property type="entry name" value="ArsR-like_HTH"/>
</dbReference>
<name>A0A3L7DVP7_9GAMM</name>
<keyword evidence="2" id="KW-1185">Reference proteome</keyword>
<dbReference type="Gene3D" id="1.10.10.10">
    <property type="entry name" value="Winged helix-like DNA-binding domain superfamily/Winged helix DNA-binding domain"/>
    <property type="match status" value="1"/>
</dbReference>
<dbReference type="CDD" id="cd00090">
    <property type="entry name" value="HTH_ARSR"/>
    <property type="match status" value="1"/>
</dbReference>
<sequence>MTSSESHLRVLRELEETPDITQRELARRLGVSLGAINYCLKALVEKGWVKMEGFGRNENKLRYAYLLTPRGITAKTRLTSLFLKRKLREYEALKVEIEALQREVGP</sequence>
<dbReference type="AlphaFoldDB" id="A0A3L7DVP7"/>
<reference evidence="1 2" key="1">
    <citation type="submission" date="2018-07" db="EMBL/GenBank/DDBJ databases">
        <title>Halioglobus sp. genome submission.</title>
        <authorList>
            <person name="Ye M.-Q."/>
            <person name="Du Z.-J."/>
        </authorList>
    </citation>
    <scope>NUCLEOTIDE SEQUENCE [LARGE SCALE GENOMIC DNA]</scope>
    <source>
        <strain evidence="1 2">U0301</strain>
    </source>
</reference>
<dbReference type="OrthoDB" id="8537236at2"/>
<dbReference type="RefSeq" id="WP_117955786.1">
    <property type="nucleotide sequence ID" value="NZ_QRAN01000015.1"/>
</dbReference>
<dbReference type="InterPro" id="IPR036388">
    <property type="entry name" value="WH-like_DNA-bd_sf"/>
</dbReference>
<dbReference type="GO" id="GO:0006355">
    <property type="term" value="P:regulation of DNA-templated transcription"/>
    <property type="evidence" value="ECO:0007669"/>
    <property type="project" value="UniProtKB-ARBA"/>
</dbReference>
<dbReference type="SUPFAM" id="SSF46785">
    <property type="entry name" value="Winged helix' DNA-binding domain"/>
    <property type="match status" value="1"/>
</dbReference>
<accession>A0A3L7DVP7</accession>
<dbReference type="Pfam" id="PF13412">
    <property type="entry name" value="HTH_24"/>
    <property type="match status" value="1"/>
</dbReference>
<dbReference type="Proteomes" id="UP000265509">
    <property type="component" value="Unassembled WGS sequence"/>
</dbReference>